<dbReference type="GO" id="GO:0007165">
    <property type="term" value="P:signal transduction"/>
    <property type="evidence" value="ECO:0007669"/>
    <property type="project" value="InterPro"/>
</dbReference>
<dbReference type="Gene3D" id="3.40.50.10140">
    <property type="entry name" value="Toll/interleukin-1 receptor homology (TIR) domain"/>
    <property type="match status" value="1"/>
</dbReference>
<keyword evidence="4" id="KW-1185">Reference proteome</keyword>
<dbReference type="RefSeq" id="WP_012584288.1">
    <property type="nucleotide sequence ID" value="NC_011662.2"/>
</dbReference>
<dbReference type="KEGG" id="tmz:Tmz1t_0175"/>
<name>C4ZL12_THASP</name>
<accession>C4ZL12</accession>
<evidence type="ECO:0000313" key="5">
    <source>
        <dbReference type="Proteomes" id="UP000321192"/>
    </source>
</evidence>
<dbReference type="InterPro" id="IPR000157">
    <property type="entry name" value="TIR_dom"/>
</dbReference>
<dbReference type="AlphaFoldDB" id="C4ZL12"/>
<proteinExistence type="predicted"/>
<dbReference type="SUPFAM" id="SSF52200">
    <property type="entry name" value="Toll/Interleukin receptor TIR domain"/>
    <property type="match status" value="1"/>
</dbReference>
<dbReference type="Pfam" id="PF01582">
    <property type="entry name" value="TIR"/>
    <property type="match status" value="1"/>
</dbReference>
<dbReference type="HOGENOM" id="CLU_756326_0_0_4"/>
<evidence type="ECO:0000259" key="1">
    <source>
        <dbReference type="PROSITE" id="PS50104"/>
    </source>
</evidence>
<feature type="domain" description="TIR" evidence="1">
    <location>
        <begin position="8"/>
        <end position="184"/>
    </location>
</feature>
<dbReference type="STRING" id="85643.Tmz1t_0175"/>
<protein>
    <submittedName>
        <fullName evidence="3">Toll/interleukin-1 receptor domain-containing protein</fullName>
    </submittedName>
</protein>
<reference evidence="3 5" key="3">
    <citation type="submission" date="2018-09" db="EMBL/GenBank/DDBJ databases">
        <title>Metagenome Assembled Genomes from an Advanced Water Purification Facility.</title>
        <authorList>
            <person name="Stamps B.W."/>
            <person name="Spear J.R."/>
        </authorList>
    </citation>
    <scope>NUCLEOTIDE SEQUENCE [LARGE SCALE GENOMIC DNA]</scope>
    <source>
        <strain evidence="3">Bin_27_1</strain>
    </source>
</reference>
<gene>
    <name evidence="2" type="ordered locus">Tmz1t_0175</name>
    <name evidence="3" type="ORF">E6Q80_20495</name>
</gene>
<dbReference type="Proteomes" id="UP000321192">
    <property type="component" value="Unassembled WGS sequence"/>
</dbReference>
<dbReference type="OrthoDB" id="104289at2"/>
<keyword evidence="3" id="KW-0675">Receptor</keyword>
<dbReference type="EMBL" id="SSFD01000350">
    <property type="protein sequence ID" value="TXH79452.1"/>
    <property type="molecule type" value="Genomic_DNA"/>
</dbReference>
<organism evidence="2 4">
    <name type="scientific">Thauera aminoaromatica</name>
    <dbReference type="NCBI Taxonomy" id="164330"/>
    <lineage>
        <taxon>Bacteria</taxon>
        <taxon>Pseudomonadati</taxon>
        <taxon>Pseudomonadota</taxon>
        <taxon>Betaproteobacteria</taxon>
        <taxon>Rhodocyclales</taxon>
        <taxon>Zoogloeaceae</taxon>
        <taxon>Thauera</taxon>
    </lineage>
</organism>
<dbReference type="Proteomes" id="UP000002186">
    <property type="component" value="Chromosome"/>
</dbReference>
<evidence type="ECO:0000313" key="3">
    <source>
        <dbReference type="EMBL" id="TXH79452.1"/>
    </source>
</evidence>
<dbReference type="PROSITE" id="PS50104">
    <property type="entry name" value="TIR"/>
    <property type="match status" value="1"/>
</dbReference>
<sequence>MSYVGEPFRHDLFVSYSHGDDGSGGACLAPWSAAFAHELERELRADRRFRTSLSVFRDQDHRPAQSLDPMAPLTAQLQEQIAGAALLVVLMSPDYLASKWCADERDWWLQRQAALGLPHEERIAVVRIWPTDTPWPAALCDARGEPLVGFAFYPADGVPPRPLGWTDLPGAFGSEFRKALLDMVGRLYPKLEAMRARTEELRRQREEAERLVRDGGQLLYLHGRSDHAAAWEEAALKLVDKGFAVVPGEPDRVDSDPLRLQAVRERRVETLSGCDALLLLGTEDGRALDADLVVVGKHDRQSARARSHRLLPCGLLDTAGATIATNVRRATARIVQADWIDGTDAGWPVAVRDWLGGKGLQAGGAP</sequence>
<dbReference type="EMBL" id="CP001281">
    <property type="protein sequence ID" value="ACK52970.1"/>
    <property type="molecule type" value="Genomic_DNA"/>
</dbReference>
<evidence type="ECO:0000313" key="4">
    <source>
        <dbReference type="Proteomes" id="UP000002186"/>
    </source>
</evidence>
<accession>A0A5C7S7V3</accession>
<reference evidence="4" key="1">
    <citation type="submission" date="2009-05" db="EMBL/GenBank/DDBJ databases">
        <title>Complete sequence of chromosome of Thauera sp. MZ1T.</title>
        <authorList>
            <consortium name="US DOE Joint Genome Institute"/>
            <person name="Lucas S."/>
            <person name="Copeland A."/>
            <person name="Lapidus A."/>
            <person name="Glavina del Rio T."/>
            <person name="Dalin E."/>
            <person name="Tice H."/>
            <person name="Bruce D."/>
            <person name="Goodwin L."/>
            <person name="Pitluck S."/>
            <person name="Sims D."/>
            <person name="Brettin T."/>
            <person name="Detter J.C."/>
            <person name="Han C."/>
            <person name="Larimer F."/>
            <person name="Land M."/>
            <person name="Hauser L."/>
            <person name="Kyrpides N."/>
            <person name="Mikhailova N."/>
            <person name="Sayler G.S."/>
        </authorList>
    </citation>
    <scope>NUCLEOTIDE SEQUENCE [LARGE SCALE GENOMIC DNA]</scope>
    <source>
        <strain evidence="4">MZ1T</strain>
    </source>
</reference>
<evidence type="ECO:0000313" key="2">
    <source>
        <dbReference type="EMBL" id="ACK52970.1"/>
    </source>
</evidence>
<dbReference type="InterPro" id="IPR035897">
    <property type="entry name" value="Toll_tir_struct_dom_sf"/>
</dbReference>
<reference evidence="2 4" key="2">
    <citation type="journal article" date="2012" name="Stand. Genomic Sci.">
        <title>Complete genome sequence of Thauera aminoaromatica strain MZ1T.</title>
        <authorList>
            <person name="Jiang K."/>
            <person name="Sanseverino J."/>
            <person name="Chauhan A."/>
            <person name="Lucas S."/>
            <person name="Copeland A."/>
            <person name="Lapidus A."/>
            <person name="Del Rio T.G."/>
            <person name="Dalin E."/>
            <person name="Tice H."/>
            <person name="Bruce D."/>
            <person name="Goodwin L."/>
            <person name="Pitluck S."/>
            <person name="Sims D."/>
            <person name="Brettin T."/>
            <person name="Detter J.C."/>
            <person name="Han C."/>
            <person name="Chang Y.J."/>
            <person name="Larimer F."/>
            <person name="Land M."/>
            <person name="Hauser L."/>
            <person name="Kyrpides N.C."/>
            <person name="Mikhailova N."/>
            <person name="Moser S."/>
            <person name="Jegier P."/>
            <person name="Close D."/>
            <person name="Debruyn J.M."/>
            <person name="Wang Y."/>
            <person name="Layton A.C."/>
            <person name="Allen M.S."/>
            <person name="Sayler G.S."/>
        </authorList>
    </citation>
    <scope>NUCLEOTIDE SEQUENCE [LARGE SCALE GENOMIC DNA]</scope>
    <source>
        <strain evidence="2 4">MZ1T</strain>
    </source>
</reference>